<organism evidence="1">
    <name type="scientific">Anguilla anguilla</name>
    <name type="common">European freshwater eel</name>
    <name type="synonym">Muraena anguilla</name>
    <dbReference type="NCBI Taxonomy" id="7936"/>
    <lineage>
        <taxon>Eukaryota</taxon>
        <taxon>Metazoa</taxon>
        <taxon>Chordata</taxon>
        <taxon>Craniata</taxon>
        <taxon>Vertebrata</taxon>
        <taxon>Euteleostomi</taxon>
        <taxon>Actinopterygii</taxon>
        <taxon>Neopterygii</taxon>
        <taxon>Teleostei</taxon>
        <taxon>Anguilliformes</taxon>
        <taxon>Anguillidae</taxon>
        <taxon>Anguilla</taxon>
    </lineage>
</organism>
<reference evidence="1" key="2">
    <citation type="journal article" date="2015" name="Fish Shellfish Immunol.">
        <title>Early steps in the European eel (Anguilla anguilla)-Vibrio vulnificus interaction in the gills: Role of the RtxA13 toxin.</title>
        <authorList>
            <person name="Callol A."/>
            <person name="Pajuelo D."/>
            <person name="Ebbesson L."/>
            <person name="Teles M."/>
            <person name="MacKenzie S."/>
            <person name="Amaro C."/>
        </authorList>
    </citation>
    <scope>NUCLEOTIDE SEQUENCE</scope>
</reference>
<proteinExistence type="predicted"/>
<accession>A0A0E9XJE7</accession>
<dbReference type="AlphaFoldDB" id="A0A0E9XJE7"/>
<protein>
    <submittedName>
        <fullName evidence="1">Uncharacterized protein</fullName>
    </submittedName>
</protein>
<dbReference type="EMBL" id="GBXM01005803">
    <property type="protein sequence ID" value="JAI02775.1"/>
    <property type="molecule type" value="Transcribed_RNA"/>
</dbReference>
<reference evidence="1" key="1">
    <citation type="submission" date="2014-11" db="EMBL/GenBank/DDBJ databases">
        <authorList>
            <person name="Amaro Gonzalez C."/>
        </authorList>
    </citation>
    <scope>NUCLEOTIDE SEQUENCE</scope>
</reference>
<evidence type="ECO:0000313" key="1">
    <source>
        <dbReference type="EMBL" id="JAI02775.1"/>
    </source>
</evidence>
<name>A0A0E9XJE7_ANGAN</name>
<sequence length="56" mass="6346">MHLCSLSMAFPKTISVPPVWRHPSVIPLYYADLYHVHKCLVRFFTGLITSESGKLG</sequence>